<dbReference type="InterPro" id="IPR000595">
    <property type="entry name" value="cNMP-bd_dom"/>
</dbReference>
<dbReference type="GO" id="GO:0098855">
    <property type="term" value="C:HCN channel complex"/>
    <property type="evidence" value="ECO:0007669"/>
    <property type="project" value="TreeGrafter"/>
</dbReference>
<reference evidence="4" key="2">
    <citation type="submission" date="2018-07" db="EMBL/GenBank/DDBJ databases">
        <authorList>
            <person name="Quirk P.G."/>
            <person name="Krulwich T.A."/>
        </authorList>
    </citation>
    <scope>NUCLEOTIDE SEQUENCE</scope>
</reference>
<feature type="transmembrane region" description="Helical" evidence="1">
    <location>
        <begin position="88"/>
        <end position="113"/>
    </location>
</feature>
<dbReference type="EMBL" id="UFQS01000641">
    <property type="protein sequence ID" value="SSX05662.1"/>
    <property type="molecule type" value="Genomic_DNA"/>
</dbReference>
<feature type="domain" description="Cyclic nucleotide-binding" evidence="2">
    <location>
        <begin position="183"/>
        <end position="300"/>
    </location>
</feature>
<keyword evidence="1" id="KW-0812">Transmembrane</keyword>
<dbReference type="InterPro" id="IPR051413">
    <property type="entry name" value="K/Na_HCN_channel"/>
</dbReference>
<accession>A0A336KNP2</accession>
<evidence type="ECO:0000313" key="4">
    <source>
        <dbReference type="EMBL" id="SSX26021.1"/>
    </source>
</evidence>
<protein>
    <submittedName>
        <fullName evidence="3">CSON013029 protein</fullName>
    </submittedName>
</protein>
<gene>
    <name evidence="3" type="primary">CSON013029</name>
</gene>
<dbReference type="AlphaFoldDB" id="A0A336KNP2"/>
<evidence type="ECO:0000259" key="2">
    <source>
        <dbReference type="PROSITE" id="PS50042"/>
    </source>
</evidence>
<organism evidence="3">
    <name type="scientific">Culicoides sonorensis</name>
    <name type="common">Biting midge</name>
    <dbReference type="NCBI Taxonomy" id="179676"/>
    <lineage>
        <taxon>Eukaryota</taxon>
        <taxon>Metazoa</taxon>
        <taxon>Ecdysozoa</taxon>
        <taxon>Arthropoda</taxon>
        <taxon>Hexapoda</taxon>
        <taxon>Insecta</taxon>
        <taxon>Pterygota</taxon>
        <taxon>Neoptera</taxon>
        <taxon>Endopterygota</taxon>
        <taxon>Diptera</taxon>
        <taxon>Nematocera</taxon>
        <taxon>Chironomoidea</taxon>
        <taxon>Ceratopogonidae</taxon>
        <taxon>Ceratopogoninae</taxon>
        <taxon>Culicoides</taxon>
        <taxon>Monoculicoides</taxon>
    </lineage>
</organism>
<dbReference type="InterPro" id="IPR014710">
    <property type="entry name" value="RmlC-like_jellyroll"/>
</dbReference>
<dbReference type="GO" id="GO:0035725">
    <property type="term" value="P:sodium ion transmembrane transport"/>
    <property type="evidence" value="ECO:0007669"/>
    <property type="project" value="TreeGrafter"/>
</dbReference>
<keyword evidence="1" id="KW-1133">Transmembrane helix</keyword>
<dbReference type="PANTHER" id="PTHR45689">
    <property type="entry name" value="I[[H]] CHANNEL, ISOFORM E"/>
    <property type="match status" value="1"/>
</dbReference>
<dbReference type="SUPFAM" id="SSF51206">
    <property type="entry name" value="cAMP-binding domain-like"/>
    <property type="match status" value="1"/>
</dbReference>
<keyword evidence="1" id="KW-0472">Membrane</keyword>
<name>A0A336KNP2_CULSO</name>
<sequence>MISIFDPHRSKINLNQSEQNEIYSRSNPVQKRFKNKFMIWFYSQFIASNKHPLAKWYLKSDKAIFCEVERHVYSDFWFIIHPFSNFNLIYTILMTPLSFYLLFINTFSGAFHYDIARCMSCLLFPDDLSDKFKALIDQEIPAFNKYLEFVMVLVWHVFANSSNPLRTDIVLQHGKIFMEKVKIFQGISVQVIKSIVSRLTLEIYLPNDMIIKSGDYGSSMFFIGVGTVAVFTQSGKEVAHYEDGDHFGELNFVFQDVKLKENVIAVAYCEIFRLESRHYKETIERAPELRKKLEEHALRRLDMILLEEQRQYQN</sequence>
<reference evidence="3" key="1">
    <citation type="submission" date="2018-04" db="EMBL/GenBank/DDBJ databases">
        <authorList>
            <person name="Go L.Y."/>
            <person name="Mitchell J.A."/>
        </authorList>
    </citation>
    <scope>NUCLEOTIDE SEQUENCE</scope>
    <source>
        <tissue evidence="3">Whole organism</tissue>
    </source>
</reference>
<dbReference type="Gene3D" id="2.60.120.10">
    <property type="entry name" value="Jelly Rolls"/>
    <property type="match status" value="1"/>
</dbReference>
<dbReference type="PROSITE" id="PS50042">
    <property type="entry name" value="CNMP_BINDING_3"/>
    <property type="match status" value="1"/>
</dbReference>
<proteinExistence type="predicted"/>
<dbReference type="GO" id="GO:0003254">
    <property type="term" value="P:regulation of membrane depolarization"/>
    <property type="evidence" value="ECO:0007669"/>
    <property type="project" value="TreeGrafter"/>
</dbReference>
<dbReference type="EMBL" id="UFQT01000641">
    <property type="protein sequence ID" value="SSX26021.1"/>
    <property type="molecule type" value="Genomic_DNA"/>
</dbReference>
<dbReference type="CDD" id="cd00038">
    <property type="entry name" value="CAP_ED"/>
    <property type="match status" value="1"/>
</dbReference>
<evidence type="ECO:0000313" key="3">
    <source>
        <dbReference type="EMBL" id="SSX05662.1"/>
    </source>
</evidence>
<dbReference type="GO" id="GO:0005249">
    <property type="term" value="F:voltage-gated potassium channel activity"/>
    <property type="evidence" value="ECO:0007669"/>
    <property type="project" value="TreeGrafter"/>
</dbReference>
<dbReference type="PANTHER" id="PTHR45689:SF14">
    <property type="entry name" value="CYCLIC NUCLEOTIDE-GATED CATION CHANNEL SUBUNIT A-LIKE PROTEIN"/>
    <property type="match status" value="1"/>
</dbReference>
<dbReference type="InterPro" id="IPR018490">
    <property type="entry name" value="cNMP-bd_dom_sf"/>
</dbReference>
<dbReference type="PROSITE" id="PS00888">
    <property type="entry name" value="CNMP_BINDING_1"/>
    <property type="match status" value="1"/>
</dbReference>
<evidence type="ECO:0000256" key="1">
    <source>
        <dbReference type="SAM" id="Phobius"/>
    </source>
</evidence>
<dbReference type="SMART" id="SM00100">
    <property type="entry name" value="cNMP"/>
    <property type="match status" value="1"/>
</dbReference>
<dbReference type="Pfam" id="PF00027">
    <property type="entry name" value="cNMP_binding"/>
    <property type="match status" value="1"/>
</dbReference>
<dbReference type="InterPro" id="IPR018488">
    <property type="entry name" value="cNMP-bd_CS"/>
</dbReference>
<dbReference type="VEuPathDB" id="VectorBase:CSON013029"/>